<reference evidence="1 2" key="1">
    <citation type="journal article" date="2014" name="Appl. Environ. Microbiol.">
        <title>Genomic encyclopedia of type strains of the genus Bifidobacterium.</title>
        <authorList>
            <person name="Milani C."/>
            <person name="Lugli G.A."/>
            <person name="Duranti S."/>
            <person name="Turroni F."/>
            <person name="Bottacini F."/>
            <person name="Mangifesta M."/>
            <person name="Sanchez B."/>
            <person name="Viappiani A."/>
            <person name="Mancabelli L."/>
            <person name="Taminiau B."/>
            <person name="Delcenserie V."/>
            <person name="Barrangou R."/>
            <person name="Margolles A."/>
            <person name="van Sinderen D."/>
            <person name="Ventura M."/>
        </authorList>
    </citation>
    <scope>NUCLEOTIDE SEQUENCE [LARGE SCALE GENOMIC DNA]</scope>
    <source>
        <strain evidence="1 2">DSM 19703</strain>
    </source>
</reference>
<gene>
    <name evidence="1" type="ORF">BBOMB_1322</name>
</gene>
<dbReference type="EMBL" id="ATLK01000002">
    <property type="protein sequence ID" value="KFF30475.1"/>
    <property type="molecule type" value="Genomic_DNA"/>
</dbReference>
<keyword evidence="2" id="KW-1185">Reference proteome</keyword>
<proteinExistence type="predicted"/>
<protein>
    <submittedName>
        <fullName evidence="1">Uncharacterized protein</fullName>
    </submittedName>
</protein>
<evidence type="ECO:0000313" key="2">
    <source>
        <dbReference type="Proteomes" id="UP000028730"/>
    </source>
</evidence>
<dbReference type="RefSeq" id="WP_152570150.1">
    <property type="nucleotide sequence ID" value="NZ_ATLK01000002.1"/>
</dbReference>
<dbReference type="AlphaFoldDB" id="A0A086BNG1"/>
<dbReference type="eggNOG" id="ENOG5032QB9">
    <property type="taxonomic scope" value="Bacteria"/>
</dbReference>
<sequence length="187" mass="21118">MIWSIIESISSLISAASIVSVAYNFRLQRHRDANILSAVPVIGTDKKQHGVLLENSGDTSVHRVQMRICGKWDWDQAVSTVDLVLPEKRGNFSCWANIATGQWYVDGTASPGPNKFYAQLYLSRFDRRKNECTPIFSDASNSVFYVSELVYSDSRGNRWLRKAEKDNKLCLGSAKKVSKNYMLNDSK</sequence>
<organism evidence="1 2">
    <name type="scientific">Bifidobacterium bombi DSM 19703</name>
    <dbReference type="NCBI Taxonomy" id="1341695"/>
    <lineage>
        <taxon>Bacteria</taxon>
        <taxon>Bacillati</taxon>
        <taxon>Actinomycetota</taxon>
        <taxon>Actinomycetes</taxon>
        <taxon>Bifidobacteriales</taxon>
        <taxon>Bifidobacteriaceae</taxon>
        <taxon>Bifidobacterium</taxon>
    </lineage>
</organism>
<evidence type="ECO:0000313" key="1">
    <source>
        <dbReference type="EMBL" id="KFF30475.1"/>
    </source>
</evidence>
<dbReference type="Proteomes" id="UP000028730">
    <property type="component" value="Unassembled WGS sequence"/>
</dbReference>
<name>A0A086BNG1_9BIFI</name>
<comment type="caution">
    <text evidence="1">The sequence shown here is derived from an EMBL/GenBank/DDBJ whole genome shotgun (WGS) entry which is preliminary data.</text>
</comment>
<accession>A0A086BNG1</accession>